<accession>A0A811LKB6</accession>
<dbReference type="Proteomes" id="UP000614601">
    <property type="component" value="Unassembled WGS sequence"/>
</dbReference>
<proteinExistence type="predicted"/>
<evidence type="ECO:0000256" key="1">
    <source>
        <dbReference type="SAM" id="MobiDB-lite"/>
    </source>
</evidence>
<dbReference type="AlphaFoldDB" id="A0A811LKB6"/>
<comment type="caution">
    <text evidence="2">The sequence shown here is derived from an EMBL/GenBank/DDBJ whole genome shotgun (WGS) entry which is preliminary data.</text>
</comment>
<dbReference type="Proteomes" id="UP000783686">
    <property type="component" value="Unassembled WGS sequence"/>
</dbReference>
<dbReference type="EMBL" id="CAJFDH010000006">
    <property type="protein sequence ID" value="CAD5228082.1"/>
    <property type="molecule type" value="Genomic_DNA"/>
</dbReference>
<feature type="region of interest" description="Disordered" evidence="1">
    <location>
        <begin position="26"/>
        <end position="67"/>
    </location>
</feature>
<name>A0A811LKB6_9BILA</name>
<organism evidence="2 3">
    <name type="scientific">Bursaphelenchus okinawaensis</name>
    <dbReference type="NCBI Taxonomy" id="465554"/>
    <lineage>
        <taxon>Eukaryota</taxon>
        <taxon>Metazoa</taxon>
        <taxon>Ecdysozoa</taxon>
        <taxon>Nematoda</taxon>
        <taxon>Chromadorea</taxon>
        <taxon>Rhabditida</taxon>
        <taxon>Tylenchina</taxon>
        <taxon>Tylenchomorpha</taxon>
        <taxon>Aphelenchoidea</taxon>
        <taxon>Aphelenchoididae</taxon>
        <taxon>Bursaphelenchus</taxon>
    </lineage>
</organism>
<reference evidence="2" key="1">
    <citation type="submission" date="2020-09" db="EMBL/GenBank/DDBJ databases">
        <authorList>
            <person name="Kikuchi T."/>
        </authorList>
    </citation>
    <scope>NUCLEOTIDE SEQUENCE</scope>
    <source>
        <strain evidence="2">SH1</strain>
    </source>
</reference>
<dbReference type="EMBL" id="CAJFCW020000006">
    <property type="protein sequence ID" value="CAG9124094.1"/>
    <property type="molecule type" value="Genomic_DNA"/>
</dbReference>
<evidence type="ECO:0000313" key="2">
    <source>
        <dbReference type="EMBL" id="CAD5228082.1"/>
    </source>
</evidence>
<gene>
    <name evidence="2" type="ORF">BOKJ2_LOCUS12500</name>
</gene>
<protein>
    <submittedName>
        <fullName evidence="2">Uncharacterized protein</fullName>
    </submittedName>
</protein>
<dbReference type="OrthoDB" id="10600163at2759"/>
<evidence type="ECO:0000313" key="3">
    <source>
        <dbReference type="Proteomes" id="UP000614601"/>
    </source>
</evidence>
<keyword evidence="3" id="KW-1185">Reference proteome</keyword>
<sequence>MDKIPLIDEEAGTSMDKDIQDLLNGNLNIPKHLRPNQSFDQNNSQNPAAPSPAPSDMSTVSSVLEQRAADIEKQQALRQAKLHAMHKESMEAADLVKLYDRYSNSPIPTQ</sequence>